<feature type="region of interest" description="Disordered" evidence="1">
    <location>
        <begin position="1"/>
        <end position="27"/>
    </location>
</feature>
<keyword evidence="3" id="KW-1185">Reference proteome</keyword>
<protein>
    <submittedName>
        <fullName evidence="2">Uncharacterized protein</fullName>
    </submittedName>
</protein>
<gene>
    <name evidence="2" type="ORF">P7K49_014249</name>
</gene>
<reference evidence="2 3" key="1">
    <citation type="submission" date="2023-05" db="EMBL/GenBank/DDBJ databases">
        <title>B98-5 Cell Line De Novo Hybrid Assembly: An Optical Mapping Approach.</title>
        <authorList>
            <person name="Kananen K."/>
            <person name="Auerbach J.A."/>
            <person name="Kautto E."/>
            <person name="Blachly J.S."/>
        </authorList>
    </citation>
    <scope>NUCLEOTIDE SEQUENCE [LARGE SCALE GENOMIC DNA]</scope>
    <source>
        <strain evidence="2">B95-8</strain>
        <tissue evidence="2">Cell line</tissue>
    </source>
</reference>
<comment type="caution">
    <text evidence="2">The sequence shown here is derived from an EMBL/GenBank/DDBJ whole genome shotgun (WGS) entry which is preliminary data.</text>
</comment>
<feature type="compositionally biased region" description="Polar residues" evidence="1">
    <location>
        <begin position="12"/>
        <end position="26"/>
    </location>
</feature>
<evidence type="ECO:0000313" key="3">
    <source>
        <dbReference type="Proteomes" id="UP001266305"/>
    </source>
</evidence>
<dbReference type="Proteomes" id="UP001266305">
    <property type="component" value="Unassembled WGS sequence"/>
</dbReference>
<proteinExistence type="predicted"/>
<organism evidence="2 3">
    <name type="scientific">Saguinus oedipus</name>
    <name type="common">Cotton-top tamarin</name>
    <name type="synonym">Oedipomidas oedipus</name>
    <dbReference type="NCBI Taxonomy" id="9490"/>
    <lineage>
        <taxon>Eukaryota</taxon>
        <taxon>Metazoa</taxon>
        <taxon>Chordata</taxon>
        <taxon>Craniata</taxon>
        <taxon>Vertebrata</taxon>
        <taxon>Euteleostomi</taxon>
        <taxon>Mammalia</taxon>
        <taxon>Eutheria</taxon>
        <taxon>Euarchontoglires</taxon>
        <taxon>Primates</taxon>
        <taxon>Haplorrhini</taxon>
        <taxon>Platyrrhini</taxon>
        <taxon>Cebidae</taxon>
        <taxon>Callitrichinae</taxon>
        <taxon>Saguinus</taxon>
    </lineage>
</organism>
<evidence type="ECO:0000313" key="2">
    <source>
        <dbReference type="EMBL" id="KAK2109084.1"/>
    </source>
</evidence>
<name>A0ABQ9VIA6_SAGOE</name>
<accession>A0ABQ9VIA6</accession>
<sequence length="55" mass="5835">MATHLPRKTSRPDSSPGSPALTSSPVFSAKPQHAGLVSSGFPSFCPRSHWAENDD</sequence>
<dbReference type="EMBL" id="JASSZA010000006">
    <property type="protein sequence ID" value="KAK2109084.1"/>
    <property type="molecule type" value="Genomic_DNA"/>
</dbReference>
<evidence type="ECO:0000256" key="1">
    <source>
        <dbReference type="SAM" id="MobiDB-lite"/>
    </source>
</evidence>
<feature type="non-terminal residue" evidence="2">
    <location>
        <position position="55"/>
    </location>
</feature>